<dbReference type="EMBL" id="GGEC01046522">
    <property type="protein sequence ID" value="MBX27006.1"/>
    <property type="molecule type" value="Transcribed_RNA"/>
</dbReference>
<name>A0A2P2M9U0_RHIMU</name>
<proteinExistence type="predicted"/>
<evidence type="ECO:0000313" key="1">
    <source>
        <dbReference type="EMBL" id="MBX27006.1"/>
    </source>
</evidence>
<dbReference type="AlphaFoldDB" id="A0A2P2M9U0"/>
<reference evidence="1" key="1">
    <citation type="submission" date="2018-02" db="EMBL/GenBank/DDBJ databases">
        <title>Rhizophora mucronata_Transcriptome.</title>
        <authorList>
            <person name="Meera S.P."/>
            <person name="Sreeshan A."/>
            <person name="Augustine A."/>
        </authorList>
    </citation>
    <scope>NUCLEOTIDE SEQUENCE</scope>
    <source>
        <tissue evidence="1">Leaf</tissue>
    </source>
</reference>
<sequence length="76" mass="8825">MPLFPGLRVRRVIFFLESTRIMSWPRTPSACGALFFVTKSLPFRWPCTNPPLTIKRRIEVCRELQGNYASFKGFTS</sequence>
<organism evidence="1">
    <name type="scientific">Rhizophora mucronata</name>
    <name type="common">Asiatic mangrove</name>
    <dbReference type="NCBI Taxonomy" id="61149"/>
    <lineage>
        <taxon>Eukaryota</taxon>
        <taxon>Viridiplantae</taxon>
        <taxon>Streptophyta</taxon>
        <taxon>Embryophyta</taxon>
        <taxon>Tracheophyta</taxon>
        <taxon>Spermatophyta</taxon>
        <taxon>Magnoliopsida</taxon>
        <taxon>eudicotyledons</taxon>
        <taxon>Gunneridae</taxon>
        <taxon>Pentapetalae</taxon>
        <taxon>rosids</taxon>
        <taxon>fabids</taxon>
        <taxon>Malpighiales</taxon>
        <taxon>Rhizophoraceae</taxon>
        <taxon>Rhizophora</taxon>
    </lineage>
</organism>
<accession>A0A2P2M9U0</accession>
<protein>
    <submittedName>
        <fullName evidence="1">Uncharacterized protein</fullName>
    </submittedName>
</protein>